<dbReference type="RefSeq" id="WP_179515140.1">
    <property type="nucleotide sequence ID" value="NZ_JANFAV010000031.1"/>
</dbReference>
<organism evidence="2 3">
    <name type="scientific">Sphingomonas lycopersici</name>
    <dbReference type="NCBI Taxonomy" id="2951807"/>
    <lineage>
        <taxon>Bacteria</taxon>
        <taxon>Pseudomonadati</taxon>
        <taxon>Pseudomonadota</taxon>
        <taxon>Alphaproteobacteria</taxon>
        <taxon>Sphingomonadales</taxon>
        <taxon>Sphingomonadaceae</taxon>
        <taxon>Sphingomonas</taxon>
    </lineage>
</organism>
<evidence type="ECO:0000313" key="2">
    <source>
        <dbReference type="EMBL" id="MCW6537724.1"/>
    </source>
</evidence>
<dbReference type="InterPro" id="IPR046505">
    <property type="entry name" value="DUF6683"/>
</dbReference>
<feature type="signal peptide" evidence="1">
    <location>
        <begin position="1"/>
        <end position="24"/>
    </location>
</feature>
<gene>
    <name evidence="2" type="ORF">NEE01_23365</name>
</gene>
<reference evidence="2" key="1">
    <citation type="submission" date="2022-06" db="EMBL/GenBank/DDBJ databases">
        <title>Sphingomonas sp. nov. isolated from rhizosphere soil of tomato.</title>
        <authorList>
            <person name="Dong H."/>
            <person name="Gao R."/>
        </authorList>
    </citation>
    <scope>NUCLEOTIDE SEQUENCE</scope>
    <source>
        <strain evidence="2">MMSM24</strain>
    </source>
</reference>
<name>A0AA42CSX9_9SPHN</name>
<evidence type="ECO:0000256" key="1">
    <source>
        <dbReference type="SAM" id="SignalP"/>
    </source>
</evidence>
<keyword evidence="3" id="KW-1185">Reference proteome</keyword>
<dbReference type="Pfam" id="PF20388">
    <property type="entry name" value="DUF6683"/>
    <property type="match status" value="1"/>
</dbReference>
<dbReference type="EMBL" id="JANFAV010000031">
    <property type="protein sequence ID" value="MCW6537724.1"/>
    <property type="molecule type" value="Genomic_DNA"/>
</dbReference>
<comment type="caution">
    <text evidence="2">The sequence shown here is derived from an EMBL/GenBank/DDBJ whole genome shotgun (WGS) entry which is preliminary data.</text>
</comment>
<proteinExistence type="predicted"/>
<dbReference type="Proteomes" id="UP001165565">
    <property type="component" value="Unassembled WGS sequence"/>
</dbReference>
<evidence type="ECO:0000313" key="3">
    <source>
        <dbReference type="Proteomes" id="UP001165565"/>
    </source>
</evidence>
<dbReference type="AlphaFoldDB" id="A0AA42CSX9"/>
<feature type="chain" id="PRO_5041216197" evidence="1">
    <location>
        <begin position="25"/>
        <end position="250"/>
    </location>
</feature>
<protein>
    <submittedName>
        <fullName evidence="2">Uncharacterized protein</fullName>
    </submittedName>
</protein>
<keyword evidence="1" id="KW-0732">Signal</keyword>
<accession>A0AA42CSX9</accession>
<sequence length="250" mass="27563">MMLRLAAAAIVTLTASASAVPACAQDFFSGNIQSALNTSSISSLNITRSDVIDEGRSGATARQPNVDRNVDYARVPSPPIAAFRPTPEVTTQVNNRFIDMMSRGQPGKRDEMAQFIDNGALRQTFERLMAAYNLAPYNLADVIAAHYIVLWEVVHDQVPTPAEIRGTRGRIVFNLARKPQFRAMSSPQKQEAAETLKMLSALALTNYEDFKRRGDRRGLAGFQATVGNWTRRQGIDLAPLAITDHGFVRR</sequence>